<dbReference type="InterPro" id="IPR036397">
    <property type="entry name" value="RNaseH_sf"/>
</dbReference>
<dbReference type="InterPro" id="IPR012337">
    <property type="entry name" value="RNaseH-like_sf"/>
</dbReference>
<dbReference type="SUPFAM" id="SSF53098">
    <property type="entry name" value="Ribonuclease H-like"/>
    <property type="match status" value="1"/>
</dbReference>
<reference evidence="1" key="1">
    <citation type="submission" date="2023-08" db="EMBL/GenBank/DDBJ databases">
        <authorList>
            <person name="Alioto T."/>
            <person name="Alioto T."/>
            <person name="Gomez Garrido J."/>
        </authorList>
    </citation>
    <scope>NUCLEOTIDE SEQUENCE</scope>
</reference>
<dbReference type="AlphaFoldDB" id="A0AAV1GDQ7"/>
<sequence length="101" mass="11726">MLHCCSSADHPRSQGAIERFHQTLKTVWRTYCLESNEDEKEDVHLLLFSTREVVQESLGFSPVELVFVHTVHGPLKLLIKSNDKPHKLFDFVIKFCFKLAK</sequence>
<dbReference type="EMBL" id="OY660876">
    <property type="protein sequence ID" value="CAJ1071290.1"/>
    <property type="molecule type" value="Genomic_DNA"/>
</dbReference>
<evidence type="ECO:0000313" key="1">
    <source>
        <dbReference type="EMBL" id="CAJ1071290.1"/>
    </source>
</evidence>
<evidence type="ECO:0000313" key="2">
    <source>
        <dbReference type="Proteomes" id="UP001178508"/>
    </source>
</evidence>
<dbReference type="PANTHER" id="PTHR37984:SF15">
    <property type="entry name" value="INTEGRASE CATALYTIC DOMAIN-CONTAINING PROTEIN"/>
    <property type="match status" value="1"/>
</dbReference>
<dbReference type="PANTHER" id="PTHR37984">
    <property type="entry name" value="PROTEIN CBG26694"/>
    <property type="match status" value="1"/>
</dbReference>
<dbReference type="InterPro" id="IPR050951">
    <property type="entry name" value="Retrovirus_Pol_polyprotein"/>
</dbReference>
<name>A0AAV1GDQ7_XYRNO</name>
<gene>
    <name evidence="1" type="ORF">XNOV1_A006722</name>
</gene>
<dbReference type="Gene3D" id="3.30.420.10">
    <property type="entry name" value="Ribonuclease H-like superfamily/Ribonuclease H"/>
    <property type="match status" value="1"/>
</dbReference>
<accession>A0AAV1GDQ7</accession>
<keyword evidence="2" id="KW-1185">Reference proteome</keyword>
<organism evidence="1 2">
    <name type="scientific">Xyrichtys novacula</name>
    <name type="common">Pearly razorfish</name>
    <name type="synonym">Hemipteronotus novacula</name>
    <dbReference type="NCBI Taxonomy" id="13765"/>
    <lineage>
        <taxon>Eukaryota</taxon>
        <taxon>Metazoa</taxon>
        <taxon>Chordata</taxon>
        <taxon>Craniata</taxon>
        <taxon>Vertebrata</taxon>
        <taxon>Euteleostomi</taxon>
        <taxon>Actinopterygii</taxon>
        <taxon>Neopterygii</taxon>
        <taxon>Teleostei</taxon>
        <taxon>Neoteleostei</taxon>
        <taxon>Acanthomorphata</taxon>
        <taxon>Eupercaria</taxon>
        <taxon>Labriformes</taxon>
        <taxon>Labridae</taxon>
        <taxon>Xyrichtys</taxon>
    </lineage>
</organism>
<proteinExistence type="predicted"/>
<dbReference type="GO" id="GO:0003676">
    <property type="term" value="F:nucleic acid binding"/>
    <property type="evidence" value="ECO:0007669"/>
    <property type="project" value="InterPro"/>
</dbReference>
<dbReference type="Proteomes" id="UP001178508">
    <property type="component" value="Chromosome 13"/>
</dbReference>
<protein>
    <submittedName>
        <fullName evidence="1">Uncharacterized protein LOC115568445</fullName>
    </submittedName>
</protein>